<name>M0FFG5_9EURY</name>
<accession>M0FFG5</accession>
<reference evidence="2" key="1">
    <citation type="submission" date="2012-11" db="EMBL/GenBank/DDBJ databases">
        <authorList>
            <person name="Becker E.A."/>
            <person name="Seitzer P."/>
            <person name="Tritt A."/>
            <person name="Larsen D."/>
            <person name="Yao A."/>
            <person name="Wu D."/>
            <person name="Darling A."/>
            <person name="Eisen J.A."/>
            <person name="Facciotti M.T."/>
        </authorList>
    </citation>
    <scope>NUCLEOTIDE SEQUENCE [LARGE SCALE GENOMIC DNA]</scope>
    <source>
        <strain evidence="2">JCM 10118</strain>
    </source>
</reference>
<gene>
    <name evidence="1" type="ORF">C466_00530</name>
</gene>
<protein>
    <submittedName>
        <fullName evidence="1">Uncharacterized protein</fullName>
    </submittedName>
</protein>
<organism evidence="1 2">
    <name type="scientific">Halorubrum distributum JCM 10118</name>
    <dbReference type="NCBI Taxonomy" id="1227468"/>
    <lineage>
        <taxon>Archaea</taxon>
        <taxon>Methanobacteriati</taxon>
        <taxon>Methanobacteriota</taxon>
        <taxon>Stenosarchaea group</taxon>
        <taxon>Halobacteria</taxon>
        <taxon>Halobacteriales</taxon>
        <taxon>Haloferacaceae</taxon>
        <taxon>Halorubrum</taxon>
        <taxon>Halorubrum distributum group</taxon>
    </lineage>
</organism>
<dbReference type="EMBL" id="AOJN01000005">
    <property type="protein sequence ID" value="ELZ58771.1"/>
    <property type="molecule type" value="Genomic_DNA"/>
</dbReference>
<evidence type="ECO:0000313" key="1">
    <source>
        <dbReference type="EMBL" id="ELZ58771.1"/>
    </source>
</evidence>
<comment type="caution">
    <text evidence="1">The sequence shown here is derived from an EMBL/GenBank/DDBJ whole genome shotgun (WGS) entry which is preliminary data.</text>
</comment>
<sequence length="211" mass="22287">MSGRSKIVSQSALFGMDEVAGSVEIPSHGRLTAFRECDAVVSASTVDVDEPTRLEIKDVPADRPCFNVDRMIVFEILVGSPSGSVEIGEEASFPRCVFEPIERLPGGVALVGGRLVGLPAVGVRVGPIPAMGKIEVDFTPLGVPSGEVPLERWGDDNADVEPGCEHGDGRERADASSAVGEIGPGWAIECEGDRSGSRVELAVERDWSLCE</sequence>
<evidence type="ECO:0000313" key="2">
    <source>
        <dbReference type="Proteomes" id="UP000011614"/>
    </source>
</evidence>
<proteinExistence type="predicted"/>
<dbReference type="Proteomes" id="UP000011614">
    <property type="component" value="Unassembled WGS sequence"/>
</dbReference>
<reference evidence="1 2" key="2">
    <citation type="journal article" date="2014" name="PLoS Genet.">
        <title>Phylogenetically driven sequencing of extremely halophilic archaea reveals strategies for static and dynamic osmo-response.</title>
        <authorList>
            <person name="Becker E.A."/>
            <person name="Seitzer P.M."/>
            <person name="Tritt A."/>
            <person name="Larsen D."/>
            <person name="Krusor M."/>
            <person name="Yao A.I."/>
            <person name="Wu D."/>
            <person name="Madern D."/>
            <person name="Eisen J.A."/>
            <person name="Darling A.E."/>
            <person name="Facciotti M.T."/>
        </authorList>
    </citation>
    <scope>NUCLEOTIDE SEQUENCE [LARGE SCALE GENOMIC DNA]</scope>
    <source>
        <strain evidence="1 2">JCM 10118</strain>
    </source>
</reference>
<dbReference type="AlphaFoldDB" id="M0FFG5"/>